<feature type="transmembrane region" description="Helical" evidence="1">
    <location>
        <begin position="45"/>
        <end position="64"/>
    </location>
</feature>
<dbReference type="AlphaFoldDB" id="A0A2T6ZMN4"/>
<evidence type="ECO:0000313" key="2">
    <source>
        <dbReference type="EMBL" id="PUU76758.1"/>
    </source>
</evidence>
<sequence>MGTVVPIVAAVILKSVYKKVHRLPVLESLTTVSVLLVIAKTNSRVLALTVEGGVVGLAGLWVLVSFA</sequence>
<proteinExistence type="predicted"/>
<dbReference type="EMBL" id="NESQ01000177">
    <property type="protein sequence ID" value="PUU76758.1"/>
    <property type="molecule type" value="Genomic_DNA"/>
</dbReference>
<protein>
    <submittedName>
        <fullName evidence="2">Uncharacterized protein</fullName>
    </submittedName>
</protein>
<feature type="transmembrane region" description="Helical" evidence="1">
    <location>
        <begin position="20"/>
        <end position="38"/>
    </location>
</feature>
<comment type="caution">
    <text evidence="2">The sequence shown here is derived from an EMBL/GenBank/DDBJ whole genome shotgun (WGS) entry which is preliminary data.</text>
</comment>
<dbReference type="Proteomes" id="UP000244722">
    <property type="component" value="Unassembled WGS sequence"/>
</dbReference>
<keyword evidence="1" id="KW-1133">Transmembrane helix</keyword>
<name>A0A2T6ZMN4_TUBBO</name>
<organism evidence="2 3">
    <name type="scientific">Tuber borchii</name>
    <name type="common">White truffle</name>
    <dbReference type="NCBI Taxonomy" id="42251"/>
    <lineage>
        <taxon>Eukaryota</taxon>
        <taxon>Fungi</taxon>
        <taxon>Dikarya</taxon>
        <taxon>Ascomycota</taxon>
        <taxon>Pezizomycotina</taxon>
        <taxon>Pezizomycetes</taxon>
        <taxon>Pezizales</taxon>
        <taxon>Tuberaceae</taxon>
        <taxon>Tuber</taxon>
    </lineage>
</organism>
<evidence type="ECO:0000256" key="1">
    <source>
        <dbReference type="SAM" id="Phobius"/>
    </source>
</evidence>
<keyword evidence="3" id="KW-1185">Reference proteome</keyword>
<keyword evidence="1" id="KW-0472">Membrane</keyword>
<reference evidence="2 3" key="1">
    <citation type="submission" date="2017-04" db="EMBL/GenBank/DDBJ databases">
        <title>Draft genome sequence of Tuber borchii Vittad., a whitish edible truffle.</title>
        <authorList>
            <consortium name="DOE Joint Genome Institute"/>
            <person name="Murat C."/>
            <person name="Kuo A."/>
            <person name="Barry K.W."/>
            <person name="Clum A."/>
            <person name="Dockter R.B."/>
            <person name="Fauchery L."/>
            <person name="Iotti M."/>
            <person name="Kohler A."/>
            <person name="Labutti K."/>
            <person name="Lindquist E.A."/>
            <person name="Lipzen A."/>
            <person name="Ohm R.A."/>
            <person name="Wang M."/>
            <person name="Grigoriev I.V."/>
            <person name="Zambonelli A."/>
            <person name="Martin F.M."/>
        </authorList>
    </citation>
    <scope>NUCLEOTIDE SEQUENCE [LARGE SCALE GENOMIC DNA]</scope>
    <source>
        <strain evidence="2 3">Tbo3840</strain>
    </source>
</reference>
<accession>A0A2T6ZMN4</accession>
<keyword evidence="1" id="KW-0812">Transmembrane</keyword>
<evidence type="ECO:0000313" key="3">
    <source>
        <dbReference type="Proteomes" id="UP000244722"/>
    </source>
</evidence>
<gene>
    <name evidence="2" type="ORF">B9Z19DRAFT_1087685</name>
</gene>